<dbReference type="GO" id="GO:0008009">
    <property type="term" value="F:chemokine activity"/>
    <property type="evidence" value="ECO:0007669"/>
    <property type="project" value="InterPro"/>
</dbReference>
<dbReference type="Proteomes" id="UP000265080">
    <property type="component" value="Chromosome 4"/>
</dbReference>
<dbReference type="SMART" id="SM00199">
    <property type="entry name" value="SCY"/>
    <property type="match status" value="1"/>
</dbReference>
<keyword evidence="1" id="KW-0202">Cytokine</keyword>
<keyword evidence="2" id="KW-0732">Signal</keyword>
<keyword evidence="5" id="KW-1185">Reference proteome</keyword>
<organism evidence="4 5">
    <name type="scientific">Amphiprion percula</name>
    <name type="common">Orange clownfish</name>
    <name type="synonym">Lutjanus percula</name>
    <dbReference type="NCBI Taxonomy" id="161767"/>
    <lineage>
        <taxon>Eukaryota</taxon>
        <taxon>Metazoa</taxon>
        <taxon>Chordata</taxon>
        <taxon>Craniata</taxon>
        <taxon>Vertebrata</taxon>
        <taxon>Euteleostomi</taxon>
        <taxon>Actinopterygii</taxon>
        <taxon>Neopterygii</taxon>
        <taxon>Teleostei</taxon>
        <taxon>Neoteleostei</taxon>
        <taxon>Acanthomorphata</taxon>
        <taxon>Ovalentaria</taxon>
        <taxon>Pomacentridae</taxon>
        <taxon>Amphiprion</taxon>
    </lineage>
</organism>
<proteinExistence type="predicted"/>
<dbReference type="Ensembl" id="ENSAPET00000014610.1">
    <property type="protein sequence ID" value="ENSAPEP00000014232.1"/>
    <property type="gene ID" value="ENSAPEG00000010153.1"/>
</dbReference>
<dbReference type="OMA" id="IRTSQRC"/>
<dbReference type="GeneTree" id="ENSGT01150000288375"/>
<dbReference type="InterPro" id="IPR001811">
    <property type="entry name" value="Chemokine_IL8-like_dom"/>
</dbReference>
<dbReference type="STRING" id="161767.ENSAPEP00000014232"/>
<dbReference type="SUPFAM" id="SSF54117">
    <property type="entry name" value="Interleukin 8-like chemokines"/>
    <property type="match status" value="1"/>
</dbReference>
<protein>
    <recommendedName>
        <fullName evidence="3">Chemokine interleukin-8-like domain-containing protein</fullName>
    </recommendedName>
</protein>
<dbReference type="AlphaFoldDB" id="A0A3P8SQ95"/>
<dbReference type="GO" id="GO:0006955">
    <property type="term" value="P:immune response"/>
    <property type="evidence" value="ECO:0007669"/>
    <property type="project" value="InterPro"/>
</dbReference>
<dbReference type="InterPro" id="IPR036048">
    <property type="entry name" value="Interleukin_8-like_sf"/>
</dbReference>
<evidence type="ECO:0000313" key="4">
    <source>
        <dbReference type="Ensembl" id="ENSAPEP00000014232.1"/>
    </source>
</evidence>
<reference evidence="4" key="2">
    <citation type="submission" date="2025-08" db="UniProtKB">
        <authorList>
            <consortium name="Ensembl"/>
        </authorList>
    </citation>
    <scope>IDENTIFICATION</scope>
</reference>
<evidence type="ECO:0000313" key="5">
    <source>
        <dbReference type="Proteomes" id="UP000265080"/>
    </source>
</evidence>
<reference evidence="4 5" key="1">
    <citation type="submission" date="2018-03" db="EMBL/GenBank/DDBJ databases">
        <title>Finding Nemo's genes: A chromosome-scale reference assembly of the genome of the orange clownfish Amphiprion percula.</title>
        <authorList>
            <person name="Lehmann R."/>
        </authorList>
    </citation>
    <scope>NUCLEOTIDE SEQUENCE</scope>
</reference>
<feature type="chain" id="PRO_5018071586" description="Chemokine interleukin-8-like domain-containing protein" evidence="2">
    <location>
        <begin position="24"/>
        <end position="107"/>
    </location>
</feature>
<dbReference type="GO" id="GO:0005615">
    <property type="term" value="C:extracellular space"/>
    <property type="evidence" value="ECO:0007669"/>
    <property type="project" value="UniProtKB-KW"/>
</dbReference>
<name>A0A3P8SQ95_AMPPE</name>
<evidence type="ECO:0000256" key="2">
    <source>
        <dbReference type="SAM" id="SignalP"/>
    </source>
</evidence>
<dbReference type="Gene3D" id="2.40.50.40">
    <property type="match status" value="1"/>
</dbReference>
<evidence type="ECO:0000256" key="1">
    <source>
        <dbReference type="ARBA" id="ARBA00022514"/>
    </source>
</evidence>
<accession>A0A3P8SQ95</accession>
<feature type="signal peptide" evidence="2">
    <location>
        <begin position="1"/>
        <end position="23"/>
    </location>
</feature>
<dbReference type="Pfam" id="PF00048">
    <property type="entry name" value="IL8"/>
    <property type="match status" value="1"/>
</dbReference>
<feature type="domain" description="Chemokine interleukin-8-like" evidence="3">
    <location>
        <begin position="47"/>
        <end position="95"/>
    </location>
</feature>
<reference evidence="4" key="3">
    <citation type="submission" date="2025-09" db="UniProtKB">
        <authorList>
            <consortium name="Ensembl"/>
        </authorList>
    </citation>
    <scope>IDENTIFICATION</scope>
</reference>
<evidence type="ECO:0000259" key="3">
    <source>
        <dbReference type="SMART" id="SM00199"/>
    </source>
</evidence>
<sequence>MSAARFSLSLVVLLLVAVVLTEGKKLQSAPDLSIIITIINCLRGAGPKKCCFRFNEKPIPKDRVVGYVKTSQRCSQSALCVRPAADWVKELIRYLDAKSIPGNASNL</sequence>